<evidence type="ECO:0000313" key="11">
    <source>
        <dbReference type="EMBL" id="CAB5040292.1"/>
    </source>
</evidence>
<evidence type="ECO:0000256" key="5">
    <source>
        <dbReference type="ARBA" id="ARBA00023136"/>
    </source>
</evidence>
<feature type="transmembrane region" description="Helical" evidence="6">
    <location>
        <begin position="64"/>
        <end position="80"/>
    </location>
</feature>
<dbReference type="InterPro" id="IPR010432">
    <property type="entry name" value="RDD"/>
</dbReference>
<dbReference type="EMBL" id="CAFBPW010000279">
    <property type="protein sequence ID" value="CAB5040292.1"/>
    <property type="molecule type" value="Genomic_DNA"/>
</dbReference>
<dbReference type="Pfam" id="PF06271">
    <property type="entry name" value="RDD"/>
    <property type="match status" value="1"/>
</dbReference>
<keyword evidence="5 6" id="KW-0472">Membrane</keyword>
<dbReference type="InterPro" id="IPR051791">
    <property type="entry name" value="Pra-immunoreactive"/>
</dbReference>
<feature type="transmembrane region" description="Helical" evidence="6">
    <location>
        <begin position="116"/>
        <end position="134"/>
    </location>
</feature>
<protein>
    <submittedName>
        <fullName evidence="9">Unannotated protein</fullName>
    </submittedName>
</protein>
<evidence type="ECO:0000313" key="9">
    <source>
        <dbReference type="EMBL" id="CAB4808568.1"/>
    </source>
</evidence>
<feature type="transmembrane region" description="Helical" evidence="6">
    <location>
        <begin position="32"/>
        <end position="52"/>
    </location>
</feature>
<evidence type="ECO:0000256" key="3">
    <source>
        <dbReference type="ARBA" id="ARBA00022692"/>
    </source>
</evidence>
<proteinExistence type="predicted"/>
<dbReference type="EMBL" id="CAFAAQ010000079">
    <property type="protein sequence ID" value="CAB4808568.1"/>
    <property type="molecule type" value="Genomic_DNA"/>
</dbReference>
<evidence type="ECO:0000256" key="6">
    <source>
        <dbReference type="SAM" id="Phobius"/>
    </source>
</evidence>
<dbReference type="AlphaFoldDB" id="A0A6J6YMJ1"/>
<evidence type="ECO:0000256" key="1">
    <source>
        <dbReference type="ARBA" id="ARBA00004651"/>
    </source>
</evidence>
<dbReference type="EMBL" id="CAEZXS010000115">
    <property type="protein sequence ID" value="CAB4702607.1"/>
    <property type="molecule type" value="Genomic_DNA"/>
</dbReference>
<dbReference type="PANTHER" id="PTHR36115:SF10">
    <property type="entry name" value="RDD DOMAIN-CONTAINING PROTEIN"/>
    <property type="match status" value="1"/>
</dbReference>
<comment type="subcellular location">
    <subcellularLocation>
        <location evidence="1">Cell membrane</location>
        <topology evidence="1">Multi-pass membrane protein</topology>
    </subcellularLocation>
</comment>
<name>A0A6J6YMJ1_9ZZZZ</name>
<evidence type="ECO:0000256" key="4">
    <source>
        <dbReference type="ARBA" id="ARBA00022989"/>
    </source>
</evidence>
<reference evidence="9" key="1">
    <citation type="submission" date="2020-05" db="EMBL/GenBank/DDBJ databases">
        <authorList>
            <person name="Chiriac C."/>
            <person name="Salcher M."/>
            <person name="Ghai R."/>
            <person name="Kavagutti S V."/>
        </authorList>
    </citation>
    <scope>NUCLEOTIDE SEQUENCE</scope>
</reference>
<sequence length="188" mass="20745">MTDISQRELGVTQQGHYAGAVSRLVAFCCDQAIATICFSIATASLTYLIVVITPDNYQLQIPPPLLSGIYVFWLFIYYAYPWSTSGKTAGMAILGLRVVQRDGSQTTLRCGTLRTLMFPLGFITFGLGFIGIITNREHQALYDRIAKTSVVYDWDARGARLRFLARSAAPSSPNYLESQAIDSPNESV</sequence>
<dbReference type="EMBL" id="CAFBOG010000105">
    <property type="protein sequence ID" value="CAB4983854.1"/>
    <property type="molecule type" value="Genomic_DNA"/>
</dbReference>
<feature type="domain" description="RDD" evidence="7">
    <location>
        <begin position="17"/>
        <end position="147"/>
    </location>
</feature>
<keyword evidence="2" id="KW-1003">Cell membrane</keyword>
<accession>A0A6J6YMJ1</accession>
<gene>
    <name evidence="8" type="ORF">UFOPK2582_01018</name>
    <name evidence="9" type="ORF">UFOPK3046_00996</name>
    <name evidence="10" type="ORF">UFOPK3914_01173</name>
    <name evidence="11" type="ORF">UFOPK4173_01800</name>
</gene>
<evidence type="ECO:0000313" key="10">
    <source>
        <dbReference type="EMBL" id="CAB4983854.1"/>
    </source>
</evidence>
<evidence type="ECO:0000256" key="2">
    <source>
        <dbReference type="ARBA" id="ARBA00022475"/>
    </source>
</evidence>
<dbReference type="GO" id="GO:0005886">
    <property type="term" value="C:plasma membrane"/>
    <property type="evidence" value="ECO:0007669"/>
    <property type="project" value="UniProtKB-SubCell"/>
</dbReference>
<keyword evidence="4 6" id="KW-1133">Transmembrane helix</keyword>
<organism evidence="9">
    <name type="scientific">freshwater metagenome</name>
    <dbReference type="NCBI Taxonomy" id="449393"/>
    <lineage>
        <taxon>unclassified sequences</taxon>
        <taxon>metagenomes</taxon>
        <taxon>ecological metagenomes</taxon>
    </lineage>
</organism>
<keyword evidence="3 6" id="KW-0812">Transmembrane</keyword>
<dbReference type="PANTHER" id="PTHR36115">
    <property type="entry name" value="PROLINE-RICH ANTIGEN HOMOLOG-RELATED"/>
    <property type="match status" value="1"/>
</dbReference>
<evidence type="ECO:0000313" key="8">
    <source>
        <dbReference type="EMBL" id="CAB4702607.1"/>
    </source>
</evidence>
<evidence type="ECO:0000259" key="7">
    <source>
        <dbReference type="Pfam" id="PF06271"/>
    </source>
</evidence>